<dbReference type="Gene3D" id="3.40.1190.20">
    <property type="match status" value="1"/>
</dbReference>
<dbReference type="SUPFAM" id="SSF46785">
    <property type="entry name" value="Winged helix' DNA-binding domain"/>
    <property type="match status" value="1"/>
</dbReference>
<dbReference type="AlphaFoldDB" id="A0A940WXM8"/>
<keyword evidence="2" id="KW-0418">Kinase</keyword>
<organism evidence="4 5">
    <name type="scientific">Halalkalibacter suaedae</name>
    <dbReference type="NCBI Taxonomy" id="2822140"/>
    <lineage>
        <taxon>Bacteria</taxon>
        <taxon>Bacillati</taxon>
        <taxon>Bacillota</taxon>
        <taxon>Bacilli</taxon>
        <taxon>Bacillales</taxon>
        <taxon>Bacillaceae</taxon>
        <taxon>Halalkalibacter</taxon>
    </lineage>
</organism>
<dbReference type="RefSeq" id="WP_210595799.1">
    <property type="nucleotide sequence ID" value="NZ_JAGKSQ010000001.1"/>
</dbReference>
<sequence>MNINEKEIIRMIRENPYISQNEMAEALQLSRSAVAVYISNMMKKGIILGKAYIIKDNYRIVCVGGATVDRKAIPKDKIVFGTSNPVFYHRFPGGVARNVAENLGRLGCNTTLITCVGDDEQGNWLLNYTREANVDVSQSLRLNNYNTGSYTIISDSDGKLLLGLDDLHLYESLSLDMFEKRWNHMSSADLLFLDFNYPVHITAEVIQRAQSEGIRVCTTIASSTRTDLVPSRLDGIYLLCTNNFEAAELLGYPVETEQDIRTACHDLQQQKGVLNILMNMREKGIYLYTEDQQFHWIKQPTEEVLDWTGNRDAFMAGVILGLKEQYDLVTACEYGAVMSMITISDYSTVNTNITLSQLEEGYKKYFGS</sequence>
<dbReference type="GO" id="GO:0016301">
    <property type="term" value="F:kinase activity"/>
    <property type="evidence" value="ECO:0007669"/>
    <property type="project" value="UniProtKB-KW"/>
</dbReference>
<dbReference type="PANTHER" id="PTHR10584:SF166">
    <property type="entry name" value="RIBOKINASE"/>
    <property type="match status" value="1"/>
</dbReference>
<dbReference type="EMBL" id="JAGKSQ010000001">
    <property type="protein sequence ID" value="MBP3950190.1"/>
    <property type="molecule type" value="Genomic_DNA"/>
</dbReference>
<evidence type="ECO:0000256" key="1">
    <source>
        <dbReference type="ARBA" id="ARBA00022679"/>
    </source>
</evidence>
<reference evidence="4" key="1">
    <citation type="submission" date="2021-03" db="EMBL/GenBank/DDBJ databases">
        <title>Bacillus suaedae sp. nov., isolated from Suaeda aralocaspica.</title>
        <authorList>
            <person name="Lei R.F.R."/>
        </authorList>
    </citation>
    <scope>NUCLEOTIDE SEQUENCE</scope>
    <source>
        <strain evidence="4">YZJH907-2</strain>
    </source>
</reference>
<evidence type="ECO:0000313" key="4">
    <source>
        <dbReference type="EMBL" id="MBP3950190.1"/>
    </source>
</evidence>
<dbReference type="InterPro" id="IPR002173">
    <property type="entry name" value="Carboh/pur_kinase_PfkB_CS"/>
</dbReference>
<dbReference type="InterPro" id="IPR011611">
    <property type="entry name" value="PfkB_dom"/>
</dbReference>
<dbReference type="Pfam" id="PF00294">
    <property type="entry name" value="PfkB"/>
    <property type="match status" value="1"/>
</dbReference>
<dbReference type="PROSITE" id="PS00583">
    <property type="entry name" value="PFKB_KINASES_1"/>
    <property type="match status" value="1"/>
</dbReference>
<dbReference type="InterPro" id="IPR036390">
    <property type="entry name" value="WH_DNA-bd_sf"/>
</dbReference>
<dbReference type="SUPFAM" id="SSF53613">
    <property type="entry name" value="Ribokinase-like"/>
    <property type="match status" value="1"/>
</dbReference>
<gene>
    <name evidence="4" type="ORF">J7W16_03525</name>
</gene>
<dbReference type="Gene3D" id="1.10.10.10">
    <property type="entry name" value="Winged helix-like DNA-binding domain superfamily/Winged helix DNA-binding domain"/>
    <property type="match status" value="1"/>
</dbReference>
<accession>A0A940WXM8</accession>
<feature type="domain" description="Carbohydrate kinase PfkB" evidence="3">
    <location>
        <begin position="60"/>
        <end position="351"/>
    </location>
</feature>
<comment type="caution">
    <text evidence="4">The sequence shown here is derived from an EMBL/GenBank/DDBJ whole genome shotgun (WGS) entry which is preliminary data.</text>
</comment>
<evidence type="ECO:0000259" key="3">
    <source>
        <dbReference type="Pfam" id="PF00294"/>
    </source>
</evidence>
<evidence type="ECO:0000256" key="2">
    <source>
        <dbReference type="ARBA" id="ARBA00022777"/>
    </source>
</evidence>
<dbReference type="Proteomes" id="UP000678228">
    <property type="component" value="Unassembled WGS sequence"/>
</dbReference>
<evidence type="ECO:0000313" key="5">
    <source>
        <dbReference type="Proteomes" id="UP000678228"/>
    </source>
</evidence>
<keyword evidence="5" id="KW-1185">Reference proteome</keyword>
<dbReference type="PANTHER" id="PTHR10584">
    <property type="entry name" value="SUGAR KINASE"/>
    <property type="match status" value="1"/>
</dbReference>
<proteinExistence type="predicted"/>
<keyword evidence="1" id="KW-0808">Transferase</keyword>
<dbReference type="InterPro" id="IPR029056">
    <property type="entry name" value="Ribokinase-like"/>
</dbReference>
<dbReference type="InterPro" id="IPR036388">
    <property type="entry name" value="WH-like_DNA-bd_sf"/>
</dbReference>
<dbReference type="Pfam" id="PF13412">
    <property type="entry name" value="HTH_24"/>
    <property type="match status" value="1"/>
</dbReference>
<name>A0A940WXM8_9BACI</name>
<protein>
    <submittedName>
        <fullName evidence="4">Winged helix-turn-helix transcriptional regulator</fullName>
    </submittedName>
</protein>